<comment type="caution">
    <text evidence="4">The sequence shown here is derived from an EMBL/GenBank/DDBJ whole genome shotgun (WGS) entry which is preliminary data.</text>
</comment>
<dbReference type="PANTHER" id="PTHR10921:SF1">
    <property type="entry name" value="NUCLEAR DISTRIBUTION PROTEIN NUDE HOMOLOG"/>
    <property type="match status" value="1"/>
</dbReference>
<evidence type="ECO:0000256" key="3">
    <source>
        <dbReference type="SAM" id="Coils"/>
    </source>
</evidence>
<reference evidence="4" key="1">
    <citation type="submission" date="2022-08" db="EMBL/GenBank/DDBJ databases">
        <title>Novel sulfate-reducing endosymbionts in the free-living metamonad Anaeramoeba.</title>
        <authorList>
            <person name="Jerlstrom-Hultqvist J."/>
            <person name="Cepicka I."/>
            <person name="Gallot-Lavallee L."/>
            <person name="Salas-Leiva D."/>
            <person name="Curtis B.A."/>
            <person name="Zahonova K."/>
            <person name="Pipaliya S."/>
            <person name="Dacks J."/>
            <person name="Roger A.J."/>
        </authorList>
    </citation>
    <scope>NUCLEOTIDE SEQUENCE</scope>
    <source>
        <strain evidence="4">Schooner1</strain>
    </source>
</reference>
<comment type="similarity">
    <text evidence="1">Belongs to the nudE family.</text>
</comment>
<protein>
    <submittedName>
        <fullName evidence="4">Nuclear distribution protein nude</fullName>
    </submittedName>
</protein>
<gene>
    <name evidence="4" type="ORF">M0813_16390</name>
</gene>
<keyword evidence="5" id="KW-1185">Reference proteome</keyword>
<evidence type="ECO:0000313" key="4">
    <source>
        <dbReference type="EMBL" id="KAJ6250128.1"/>
    </source>
</evidence>
<feature type="coiled-coil region" evidence="3">
    <location>
        <begin position="7"/>
        <end position="172"/>
    </location>
</feature>
<dbReference type="Gene3D" id="6.10.250.1080">
    <property type="match status" value="1"/>
</dbReference>
<evidence type="ECO:0000313" key="5">
    <source>
        <dbReference type="Proteomes" id="UP001150062"/>
    </source>
</evidence>
<keyword evidence="2 3" id="KW-0175">Coiled coil</keyword>
<evidence type="ECO:0000256" key="1">
    <source>
        <dbReference type="ARBA" id="ARBA00007429"/>
    </source>
</evidence>
<sequence length="299" mass="35722">MSETPKFSNKDEEIKYWKENFEELNEEFTDYQETSQMLEKELENELEINKKQLDDSDNQYQRLEDQFLTMKNKLMSLSNSNNNRIQELEGINTKLKKENERYKKAIIKLEMENDDFQKNERINDGSISILKQKLEDSEESVIMLKMEIETIKQNFKEQSQRFKMDIQDQKKEFRNLVLKYGSINESTKKIYPNKDVPEKKDEPVVKFTKLNNLPEVKFSVFDPQTNYNDRIQTTIKPEETSQLLQNDYLSFSNLEEVVEYLNKRGVRGDSLPDIRFSTKMNTFDLKKKDTYQIISNLDN</sequence>
<proteinExistence type="inferred from homology"/>
<dbReference type="PANTHER" id="PTHR10921">
    <property type="entry name" value="NUCLEAR DISTRIBUTION PROTEIN NUDE HOMOLOG 1"/>
    <property type="match status" value="1"/>
</dbReference>
<dbReference type="EMBL" id="JAOAOG010000085">
    <property type="protein sequence ID" value="KAJ6250128.1"/>
    <property type="molecule type" value="Genomic_DNA"/>
</dbReference>
<accession>A0ABQ8YZQ7</accession>
<name>A0ABQ8YZQ7_9EUKA</name>
<dbReference type="InterPro" id="IPR033494">
    <property type="entry name" value="NUDE"/>
</dbReference>
<organism evidence="4 5">
    <name type="scientific">Anaeramoeba flamelloides</name>
    <dbReference type="NCBI Taxonomy" id="1746091"/>
    <lineage>
        <taxon>Eukaryota</taxon>
        <taxon>Metamonada</taxon>
        <taxon>Anaeramoebidae</taxon>
        <taxon>Anaeramoeba</taxon>
    </lineage>
</organism>
<dbReference type="Proteomes" id="UP001150062">
    <property type="component" value="Unassembled WGS sequence"/>
</dbReference>
<evidence type="ECO:0000256" key="2">
    <source>
        <dbReference type="ARBA" id="ARBA00023054"/>
    </source>
</evidence>